<keyword evidence="3" id="KW-0472">Membrane</keyword>
<dbReference type="Proteomes" id="UP000504608">
    <property type="component" value="Unplaced"/>
</dbReference>
<dbReference type="InterPro" id="IPR001087">
    <property type="entry name" value="GDSL"/>
</dbReference>
<evidence type="ECO:0000313" key="4">
    <source>
        <dbReference type="Proteomes" id="UP000504608"/>
    </source>
</evidence>
<feature type="transmembrane region" description="Helical" evidence="3">
    <location>
        <begin position="21"/>
        <end position="37"/>
    </location>
</feature>
<evidence type="ECO:0000256" key="3">
    <source>
        <dbReference type="SAM" id="Phobius"/>
    </source>
</evidence>
<dbReference type="CDD" id="cd01837">
    <property type="entry name" value="SGNH_plant_lipase_like"/>
    <property type="match status" value="1"/>
</dbReference>
<name>A0A6J1JRS4_CUCMA</name>
<organism evidence="4 5">
    <name type="scientific">Cucurbita maxima</name>
    <name type="common">Pumpkin</name>
    <name type="synonym">Winter squash</name>
    <dbReference type="NCBI Taxonomy" id="3661"/>
    <lineage>
        <taxon>Eukaryota</taxon>
        <taxon>Viridiplantae</taxon>
        <taxon>Streptophyta</taxon>
        <taxon>Embryophyta</taxon>
        <taxon>Tracheophyta</taxon>
        <taxon>Spermatophyta</taxon>
        <taxon>Magnoliopsida</taxon>
        <taxon>eudicotyledons</taxon>
        <taxon>Gunneridae</taxon>
        <taxon>Pentapetalae</taxon>
        <taxon>rosids</taxon>
        <taxon>fabids</taxon>
        <taxon>Cucurbitales</taxon>
        <taxon>Cucurbitaceae</taxon>
        <taxon>Cucurbiteae</taxon>
        <taxon>Cucurbita</taxon>
    </lineage>
</organism>
<dbReference type="InterPro" id="IPR044552">
    <property type="entry name" value="GLIP1-5/GLL25"/>
</dbReference>
<sequence>MILKNTRRIHLHRSVSEDDHINFPFFFSIFFTVFFIARSSRIADVHSSTKHVALFVFGDSFFDSGNNNFLNTTRGYRANFMPYGETFFKYPTGRFSNGGLVPDFIADYANLPLILSYLDPRTKRYNYGVNFASGGGGVLVETHRGFVIDLGTQLRNFKKVERSIRKKLGRSRARRLLSNSVYLFGIGGNDYIVPFEGSPVLKKYTKTEYVNMVLGNATKVLEEIYKKGGRKFVVAAVAPIGCMPNTRLKTGRQHGRCWDEPSALARLHNQLLLPIALQKLANKLKGFKYTVADTYTVLQNRIDNPSKYGNPPTIFFMFLKFSLIFSILVR</sequence>
<evidence type="ECO:0000256" key="2">
    <source>
        <dbReference type="ARBA" id="ARBA00022729"/>
    </source>
</evidence>
<dbReference type="InterPro" id="IPR036514">
    <property type="entry name" value="SGNH_hydro_sf"/>
</dbReference>
<dbReference type="RefSeq" id="XP_022991796.1">
    <property type="nucleotide sequence ID" value="XM_023136028.1"/>
</dbReference>
<keyword evidence="2" id="KW-0732">Signal</keyword>
<reference evidence="5" key="1">
    <citation type="submission" date="2025-08" db="UniProtKB">
        <authorList>
            <consortium name="RefSeq"/>
        </authorList>
    </citation>
    <scope>IDENTIFICATION</scope>
    <source>
        <tissue evidence="5">Young leaves</tissue>
    </source>
</reference>
<dbReference type="GO" id="GO:0016298">
    <property type="term" value="F:lipase activity"/>
    <property type="evidence" value="ECO:0007669"/>
    <property type="project" value="TreeGrafter"/>
</dbReference>
<dbReference type="KEGG" id="cmax:111488335"/>
<gene>
    <name evidence="5" type="primary">LOC111488335</name>
</gene>
<dbReference type="GeneID" id="111488335"/>
<dbReference type="PANTHER" id="PTHR45966:SF1">
    <property type="entry name" value="GDSL ESTERASE_LIPASE 1-RELATED"/>
    <property type="match status" value="1"/>
</dbReference>
<protein>
    <submittedName>
        <fullName evidence="5">GDSL esterase/lipase 1-like</fullName>
    </submittedName>
</protein>
<evidence type="ECO:0000256" key="1">
    <source>
        <dbReference type="ARBA" id="ARBA00008668"/>
    </source>
</evidence>
<dbReference type="PANTHER" id="PTHR45966">
    <property type="entry name" value="GDSL-LIKE LIPASE/ACYLHYDROLASE"/>
    <property type="match status" value="1"/>
</dbReference>
<keyword evidence="3" id="KW-0812">Transmembrane</keyword>
<dbReference type="Pfam" id="PF00657">
    <property type="entry name" value="Lipase_GDSL"/>
    <property type="match status" value="1"/>
</dbReference>
<keyword evidence="3" id="KW-1133">Transmembrane helix</keyword>
<accession>A0A6J1JRS4</accession>
<comment type="similarity">
    <text evidence="1">Belongs to the 'GDSL' lipolytic enzyme family.</text>
</comment>
<dbReference type="InterPro" id="IPR035669">
    <property type="entry name" value="SGNH_plant_lipase-like"/>
</dbReference>
<evidence type="ECO:0000313" key="5">
    <source>
        <dbReference type="RefSeq" id="XP_022991796.1"/>
    </source>
</evidence>
<keyword evidence="4" id="KW-1185">Reference proteome</keyword>
<dbReference type="Gene3D" id="3.40.50.1110">
    <property type="entry name" value="SGNH hydrolase"/>
    <property type="match status" value="1"/>
</dbReference>
<dbReference type="AlphaFoldDB" id="A0A6J1JRS4"/>
<proteinExistence type="inferred from homology"/>